<name>A0A814SJ50_9BILA</name>
<sequence>MAYDLKIIVCGYKQNIFDIEWCPPLPTKFEDNPEGVSKFIRKQLASVRFILIFLNVFGHTLDSLLSLIGDTTNIIGIYIGDNTIQNLEYNRPNIFRLPRRHITFSITSHAIRACQSASKNLFTSNNKGDAIVWEQKGNDLKRWLTTNNKVESCDILIIPLCTANDNLRLYQSELIDLCNDLCEDFEPRVCTLYDYMCPDECYPNMSNEEKNFINNDNENTCSLLMEKLARIRIYLVGNDETNSNKWSSFLLNKEPDNFNQNSARYDEQITFAEYESVTPRTIERLNGYGGHLERIKKQMLKTLDKIRDDSGFFFYALDQGRVNLEQREMVANNLLSQWTMNYHENCTDCSHEFHTTEEAQHGPTEQDDNLTNEMDRMIQSPAPVDSPN</sequence>
<protein>
    <submittedName>
        <fullName evidence="2">Uncharacterized protein</fullName>
    </submittedName>
</protein>
<comment type="caution">
    <text evidence="2">The sequence shown here is derived from an EMBL/GenBank/DDBJ whole genome shotgun (WGS) entry which is preliminary data.</text>
</comment>
<dbReference type="EMBL" id="CAJNON010000259">
    <property type="protein sequence ID" value="CAF1149014.1"/>
    <property type="molecule type" value="Genomic_DNA"/>
</dbReference>
<proteinExistence type="predicted"/>
<evidence type="ECO:0000313" key="3">
    <source>
        <dbReference type="EMBL" id="CAF3578750.1"/>
    </source>
</evidence>
<dbReference type="EMBL" id="CAJOAY010000190">
    <property type="protein sequence ID" value="CAF3578750.1"/>
    <property type="molecule type" value="Genomic_DNA"/>
</dbReference>
<dbReference type="Proteomes" id="UP000663891">
    <property type="component" value="Unassembled WGS sequence"/>
</dbReference>
<dbReference type="AlphaFoldDB" id="A0A814SJ50"/>
<accession>A0A814SJ50</accession>
<evidence type="ECO:0000313" key="2">
    <source>
        <dbReference type="EMBL" id="CAF1149014.1"/>
    </source>
</evidence>
<gene>
    <name evidence="3" type="ORF">OKA104_LOCUS5490</name>
    <name evidence="2" type="ORF">VCS650_LOCUS22700</name>
</gene>
<evidence type="ECO:0000256" key="1">
    <source>
        <dbReference type="SAM" id="MobiDB-lite"/>
    </source>
</evidence>
<reference evidence="2" key="1">
    <citation type="submission" date="2021-02" db="EMBL/GenBank/DDBJ databases">
        <authorList>
            <person name="Nowell W R."/>
        </authorList>
    </citation>
    <scope>NUCLEOTIDE SEQUENCE</scope>
</reference>
<evidence type="ECO:0000313" key="4">
    <source>
        <dbReference type="Proteomes" id="UP000663891"/>
    </source>
</evidence>
<feature type="region of interest" description="Disordered" evidence="1">
    <location>
        <begin position="356"/>
        <end position="388"/>
    </location>
</feature>
<organism evidence="2 4">
    <name type="scientific">Adineta steineri</name>
    <dbReference type="NCBI Taxonomy" id="433720"/>
    <lineage>
        <taxon>Eukaryota</taxon>
        <taxon>Metazoa</taxon>
        <taxon>Spiralia</taxon>
        <taxon>Gnathifera</taxon>
        <taxon>Rotifera</taxon>
        <taxon>Eurotatoria</taxon>
        <taxon>Bdelloidea</taxon>
        <taxon>Adinetida</taxon>
        <taxon>Adinetidae</taxon>
        <taxon>Adineta</taxon>
    </lineage>
</organism>
<dbReference type="OrthoDB" id="9994111at2759"/>
<dbReference type="Proteomes" id="UP000663881">
    <property type="component" value="Unassembled WGS sequence"/>
</dbReference>